<protein>
    <submittedName>
        <fullName evidence="2">Uncharacterized protein</fullName>
    </submittedName>
</protein>
<accession>A0ABN8Y4P0</accession>
<name>A0ABN8Y4P0_RANTA</name>
<feature type="region of interest" description="Disordered" evidence="1">
    <location>
        <begin position="1"/>
        <end position="176"/>
    </location>
</feature>
<reference evidence="2" key="1">
    <citation type="submission" date="2023-04" db="EMBL/GenBank/DDBJ databases">
        <authorList>
            <consortium name="ELIXIR-Norway"/>
        </authorList>
    </citation>
    <scope>NUCLEOTIDE SEQUENCE [LARGE SCALE GENOMIC DNA]</scope>
</reference>
<proteinExistence type="predicted"/>
<feature type="compositionally biased region" description="Polar residues" evidence="1">
    <location>
        <begin position="77"/>
        <end position="92"/>
    </location>
</feature>
<evidence type="ECO:0000256" key="1">
    <source>
        <dbReference type="SAM" id="MobiDB-lite"/>
    </source>
</evidence>
<evidence type="ECO:0000313" key="2">
    <source>
        <dbReference type="EMBL" id="CAI9155547.1"/>
    </source>
</evidence>
<dbReference type="Proteomes" id="UP001176941">
    <property type="component" value="Chromosome 12"/>
</dbReference>
<feature type="compositionally biased region" description="Basic and acidic residues" evidence="1">
    <location>
        <begin position="136"/>
        <end position="146"/>
    </location>
</feature>
<keyword evidence="3" id="KW-1185">Reference proteome</keyword>
<gene>
    <name evidence="2" type="ORF">MRATA1EN1_LOCUS4509</name>
</gene>
<evidence type="ECO:0000313" key="3">
    <source>
        <dbReference type="Proteomes" id="UP001176941"/>
    </source>
</evidence>
<organism evidence="2 3">
    <name type="scientific">Rangifer tarandus platyrhynchus</name>
    <name type="common">Svalbard reindeer</name>
    <dbReference type="NCBI Taxonomy" id="3082113"/>
    <lineage>
        <taxon>Eukaryota</taxon>
        <taxon>Metazoa</taxon>
        <taxon>Chordata</taxon>
        <taxon>Craniata</taxon>
        <taxon>Vertebrata</taxon>
        <taxon>Euteleostomi</taxon>
        <taxon>Mammalia</taxon>
        <taxon>Eutheria</taxon>
        <taxon>Laurasiatheria</taxon>
        <taxon>Artiodactyla</taxon>
        <taxon>Ruminantia</taxon>
        <taxon>Pecora</taxon>
        <taxon>Cervidae</taxon>
        <taxon>Odocoileinae</taxon>
        <taxon>Rangifer</taxon>
    </lineage>
</organism>
<sequence length="176" mass="18874">MKGEFGIKKPINSRTVPDIHYSPCCSETSDGGGSAAQHRAPHSEEETGAPIEAAQGPPKGPGRRSPRRAEVWAAGTLPTQPGRQSPNPSRMANSDRETPTGVRGRGAWPDLRGLPIRSLREPKKKTRASSQGGHKAPGDRSKDPDRSRHRGSKVKIPSPLLIPELSFPPSKADFAV</sequence>
<dbReference type="EMBL" id="OX459948">
    <property type="protein sequence ID" value="CAI9155547.1"/>
    <property type="molecule type" value="Genomic_DNA"/>
</dbReference>